<dbReference type="CDD" id="cd00431">
    <property type="entry name" value="cysteine_hydrolases"/>
    <property type="match status" value="1"/>
</dbReference>
<dbReference type="Pfam" id="PF00857">
    <property type="entry name" value="Isochorismatase"/>
    <property type="match status" value="1"/>
</dbReference>
<dbReference type="PANTHER" id="PTHR43540:SF6">
    <property type="entry name" value="ISOCHORISMATASE-LIKE DOMAIN-CONTAINING PROTEIN"/>
    <property type="match status" value="1"/>
</dbReference>
<feature type="domain" description="Isochorismatase-like" evidence="2">
    <location>
        <begin position="32"/>
        <end position="220"/>
    </location>
</feature>
<proteinExistence type="predicted"/>
<dbReference type="SUPFAM" id="SSF52499">
    <property type="entry name" value="Isochorismatase-like hydrolases"/>
    <property type="match status" value="1"/>
</dbReference>
<dbReference type="EMBL" id="FODS01000031">
    <property type="protein sequence ID" value="SEP16854.1"/>
    <property type="molecule type" value="Genomic_DNA"/>
</dbReference>
<dbReference type="GO" id="GO:0016787">
    <property type="term" value="F:hydrolase activity"/>
    <property type="evidence" value="ECO:0007669"/>
    <property type="project" value="UniProtKB-KW"/>
</dbReference>
<gene>
    <name evidence="3" type="ORF">SAMN04490248_13131</name>
</gene>
<evidence type="ECO:0000313" key="3">
    <source>
        <dbReference type="EMBL" id="SEP16854.1"/>
    </source>
</evidence>
<keyword evidence="1 3" id="KW-0378">Hydrolase</keyword>
<dbReference type="OrthoDB" id="8477867at2"/>
<dbReference type="AlphaFoldDB" id="A0A1H8VNF2"/>
<dbReference type="InterPro" id="IPR036380">
    <property type="entry name" value="Isochorismatase-like_sf"/>
</dbReference>
<keyword evidence="4" id="KW-1185">Reference proteome</keyword>
<dbReference type="InterPro" id="IPR000868">
    <property type="entry name" value="Isochorismatase-like_dom"/>
</dbReference>
<name>A0A1H8VNF2_9RHOB</name>
<dbReference type="STRING" id="569882.SAMN04490248_13131"/>
<sequence length="230" mass="25292">MHQVGIRDEIIERVIARRGRLHLFDRFDPARTAVIVIDMQGTFCEEGSPAEVPLSRAIVEPINRLNAIVRAAGGRIIWVNHANQSTGNGGSDWRQFFDNFVADDVRVRTIESLSPGGAGQQIWSGLDAGNDDIRLLKNRYSALIPGSSALERVLRSLGIDTLLITGTKTNVCCESTARDAMMMDFNVVMVSDATAALSDDEHRAALETIIQQFGDVLSIDEIAERLMPQD</sequence>
<dbReference type="Gene3D" id="3.40.50.850">
    <property type="entry name" value="Isochorismatase-like"/>
    <property type="match status" value="1"/>
</dbReference>
<dbReference type="InterPro" id="IPR050272">
    <property type="entry name" value="Isochorismatase-like_hydrls"/>
</dbReference>
<evidence type="ECO:0000259" key="2">
    <source>
        <dbReference type="Pfam" id="PF00857"/>
    </source>
</evidence>
<dbReference type="Proteomes" id="UP000198893">
    <property type="component" value="Unassembled WGS sequence"/>
</dbReference>
<dbReference type="PANTHER" id="PTHR43540">
    <property type="entry name" value="PEROXYUREIDOACRYLATE/UREIDOACRYLATE AMIDOHYDROLASE-RELATED"/>
    <property type="match status" value="1"/>
</dbReference>
<reference evidence="3 4" key="1">
    <citation type="submission" date="2016-10" db="EMBL/GenBank/DDBJ databases">
        <authorList>
            <person name="de Groot N.N."/>
        </authorList>
    </citation>
    <scope>NUCLEOTIDE SEQUENCE [LARGE SCALE GENOMIC DNA]</scope>
    <source>
        <strain evidence="3 4">DSM 27842</strain>
    </source>
</reference>
<evidence type="ECO:0000313" key="4">
    <source>
        <dbReference type="Proteomes" id="UP000198893"/>
    </source>
</evidence>
<organism evidence="3 4">
    <name type="scientific">Salinihabitans flavidus</name>
    <dbReference type="NCBI Taxonomy" id="569882"/>
    <lineage>
        <taxon>Bacteria</taxon>
        <taxon>Pseudomonadati</taxon>
        <taxon>Pseudomonadota</taxon>
        <taxon>Alphaproteobacteria</taxon>
        <taxon>Rhodobacterales</taxon>
        <taxon>Roseobacteraceae</taxon>
        <taxon>Salinihabitans</taxon>
    </lineage>
</organism>
<dbReference type="RefSeq" id="WP_093120349.1">
    <property type="nucleotide sequence ID" value="NZ_FODS01000031.1"/>
</dbReference>
<accession>A0A1H8VNF2</accession>
<evidence type="ECO:0000256" key="1">
    <source>
        <dbReference type="ARBA" id="ARBA00022801"/>
    </source>
</evidence>
<protein>
    <submittedName>
        <fullName evidence="3">Isochorismate hydrolase</fullName>
    </submittedName>
</protein>